<feature type="modified residue" description="4-aspartylphosphate" evidence="7">
    <location>
        <position position="656"/>
    </location>
</feature>
<dbReference type="Proteomes" id="UP000533080">
    <property type="component" value="Unassembled WGS sequence"/>
</dbReference>
<feature type="domain" description="HPt" evidence="12">
    <location>
        <begin position="3"/>
        <end position="112"/>
    </location>
</feature>
<dbReference type="RefSeq" id="WP_171445259.1">
    <property type="nucleotide sequence ID" value="NZ_JABFNS010000161.1"/>
</dbReference>
<dbReference type="AlphaFoldDB" id="A0A7Y4MVB1"/>
<dbReference type="InterPro" id="IPR002545">
    <property type="entry name" value="CheW-lke_dom"/>
</dbReference>
<evidence type="ECO:0000259" key="11">
    <source>
        <dbReference type="PROSITE" id="PS50851"/>
    </source>
</evidence>
<dbReference type="SUPFAM" id="SSF55874">
    <property type="entry name" value="ATPase domain of HSP90 chaperone/DNA topoisomerase II/histidine kinase"/>
    <property type="match status" value="1"/>
</dbReference>
<dbReference type="PROSITE" id="PS50894">
    <property type="entry name" value="HPT"/>
    <property type="match status" value="1"/>
</dbReference>
<dbReference type="InterPro" id="IPR001789">
    <property type="entry name" value="Sig_transdc_resp-reg_receiver"/>
</dbReference>
<dbReference type="SUPFAM" id="SSF50341">
    <property type="entry name" value="CheW-like"/>
    <property type="match status" value="1"/>
</dbReference>
<dbReference type="SUPFAM" id="SSF52172">
    <property type="entry name" value="CheY-like"/>
    <property type="match status" value="1"/>
</dbReference>
<dbReference type="Pfam" id="PF01627">
    <property type="entry name" value="Hpt"/>
    <property type="match status" value="1"/>
</dbReference>
<accession>A0A7Y4MVB1</accession>
<dbReference type="FunFam" id="3.30.565.10:FF:000016">
    <property type="entry name" value="Chemotaxis protein CheA, putative"/>
    <property type="match status" value="1"/>
</dbReference>
<dbReference type="InterPro" id="IPR005467">
    <property type="entry name" value="His_kinase_dom"/>
</dbReference>
<evidence type="ECO:0000259" key="12">
    <source>
        <dbReference type="PROSITE" id="PS50894"/>
    </source>
</evidence>
<dbReference type="InterPro" id="IPR003594">
    <property type="entry name" value="HATPase_dom"/>
</dbReference>
<dbReference type="PANTHER" id="PTHR43395:SF1">
    <property type="entry name" value="CHEMOTAXIS PROTEIN CHEA"/>
    <property type="match status" value="1"/>
</dbReference>
<feature type="domain" description="Histidine kinase" evidence="9">
    <location>
        <begin position="264"/>
        <end position="454"/>
    </location>
</feature>
<evidence type="ECO:0000256" key="5">
    <source>
        <dbReference type="ARBA" id="ARBA00022777"/>
    </source>
</evidence>
<dbReference type="PANTHER" id="PTHR43395">
    <property type="entry name" value="SENSOR HISTIDINE KINASE CHEA"/>
    <property type="match status" value="1"/>
</dbReference>
<dbReference type="GO" id="GO:0000155">
    <property type="term" value="F:phosphorelay sensor kinase activity"/>
    <property type="evidence" value="ECO:0007669"/>
    <property type="project" value="UniProtKB-ARBA"/>
</dbReference>
<evidence type="ECO:0000259" key="10">
    <source>
        <dbReference type="PROSITE" id="PS50110"/>
    </source>
</evidence>
<keyword evidence="3 7" id="KW-0597">Phosphoprotein</keyword>
<protein>
    <recommendedName>
        <fullName evidence="2">histidine kinase</fullName>
        <ecNumber evidence="2">2.7.13.3</ecNumber>
    </recommendedName>
</protein>
<dbReference type="Gene3D" id="3.30.565.10">
    <property type="entry name" value="Histidine kinase-like ATPase, C-terminal domain"/>
    <property type="match status" value="1"/>
</dbReference>
<dbReference type="EC" id="2.7.13.3" evidence="2"/>
<dbReference type="CDD" id="cd00088">
    <property type="entry name" value="HPT"/>
    <property type="match status" value="1"/>
</dbReference>
<evidence type="ECO:0000256" key="7">
    <source>
        <dbReference type="PROSITE-ProRule" id="PRU00169"/>
    </source>
</evidence>
<dbReference type="SMART" id="SM00387">
    <property type="entry name" value="HATPase_c"/>
    <property type="match status" value="1"/>
</dbReference>
<dbReference type="Pfam" id="PF00072">
    <property type="entry name" value="Response_reg"/>
    <property type="match status" value="1"/>
</dbReference>
<comment type="catalytic activity">
    <reaction evidence="1">
        <text>ATP + protein L-histidine = ADP + protein N-phospho-L-histidine.</text>
        <dbReference type="EC" id="2.7.13.3"/>
    </reaction>
</comment>
<evidence type="ECO:0000259" key="9">
    <source>
        <dbReference type="PROSITE" id="PS50109"/>
    </source>
</evidence>
<feature type="domain" description="Response regulatory" evidence="10">
    <location>
        <begin position="607"/>
        <end position="723"/>
    </location>
</feature>
<evidence type="ECO:0000256" key="6">
    <source>
        <dbReference type="PROSITE-ProRule" id="PRU00110"/>
    </source>
</evidence>
<keyword evidence="5" id="KW-0418">Kinase</keyword>
<dbReference type="Pfam" id="PF01584">
    <property type="entry name" value="CheW"/>
    <property type="match status" value="1"/>
</dbReference>
<dbReference type="PROSITE" id="PS50110">
    <property type="entry name" value="RESPONSE_REGULATORY"/>
    <property type="match status" value="1"/>
</dbReference>
<dbReference type="PRINTS" id="PR00344">
    <property type="entry name" value="BCTRLSENSOR"/>
</dbReference>
<dbReference type="InterPro" id="IPR011006">
    <property type="entry name" value="CheY-like_superfamily"/>
</dbReference>
<evidence type="ECO:0000256" key="2">
    <source>
        <dbReference type="ARBA" id="ARBA00012438"/>
    </source>
</evidence>
<dbReference type="InterPro" id="IPR051315">
    <property type="entry name" value="Bact_Chemotaxis_CheA"/>
</dbReference>
<dbReference type="InterPro" id="IPR008207">
    <property type="entry name" value="Sig_transdc_His_kin_Hpt_dom"/>
</dbReference>
<evidence type="ECO:0000256" key="3">
    <source>
        <dbReference type="ARBA" id="ARBA00022553"/>
    </source>
</evidence>
<dbReference type="GO" id="GO:0006935">
    <property type="term" value="P:chemotaxis"/>
    <property type="evidence" value="ECO:0007669"/>
    <property type="project" value="InterPro"/>
</dbReference>
<gene>
    <name evidence="13" type="ORF">HNV28_35220</name>
</gene>
<evidence type="ECO:0000256" key="8">
    <source>
        <dbReference type="SAM" id="MobiDB-lite"/>
    </source>
</evidence>
<sequence>MDRDRLAQALLATFLEELEGHVVSLNRELLALERETAPARMAELVASLLRTLHSVKGAARAASATRVETACHRMEELLEQVRDAGAGTPDVYELCFTTVDALDDAGRRLAAREDLAGSPLERLLPQLERAAGRRAGAPTHAAPPPSPPPMLTDAVPSPPAAPASMEPHPSGGASAGAEALPVRVSAQKLDALLARSGELRVATLRLEGRADALESVREALAQAREAVLGTPGEQALLRAETELARVTLELAADRRTLGGVATGLDDEVRRARTLSFEEGCEGLERAARDVARSLDRQVRLEIHGGALELDRSLLQGLREPLLHLVRNAVAHGLEDPEERQRLGKPAEGRLLLSARLKGSRVEVTVDDDGRGLDLGALREQARARGLRVPESDEEAARLAFLAGLSTATKVTQVAGRGVGLDVVRMHVEGLRGSVEVTTRPGQGTRFILDVPLTLSTLRVLLVSAGGQTLALASESVARLVRLAPDKVRDVEGRPAWASGDALVPLASLAEVLGLPPGPPRARRGAVVLAAGSARAVVVVDEVLAEQEALVRSLGHRVRRARHVSAAAVLPDGRLSLLLNPVSLVRAAGGLPVASLFPAPAAQRTRRRVVLADDSPTTRALEQSILESAGYEVVACVDGADAWERLQSGGADALVLDVEMPRMDGFALTEAVRASPRFSRLPVVLVTARGKPEDKARGLQAGASAYLVKSAFDPTSLLETLRRLL</sequence>
<dbReference type="PROSITE" id="PS50109">
    <property type="entry name" value="HIS_KIN"/>
    <property type="match status" value="1"/>
</dbReference>
<evidence type="ECO:0000256" key="4">
    <source>
        <dbReference type="ARBA" id="ARBA00022679"/>
    </source>
</evidence>
<comment type="caution">
    <text evidence="13">The sequence shown here is derived from an EMBL/GenBank/DDBJ whole genome shotgun (WGS) entry which is preliminary data.</text>
</comment>
<dbReference type="InterPro" id="IPR036641">
    <property type="entry name" value="HPT_dom_sf"/>
</dbReference>
<dbReference type="SUPFAM" id="SSF47226">
    <property type="entry name" value="Histidine-containing phosphotransfer domain, HPT domain"/>
    <property type="match status" value="1"/>
</dbReference>
<evidence type="ECO:0000313" key="13">
    <source>
        <dbReference type="EMBL" id="NOJ83502.1"/>
    </source>
</evidence>
<dbReference type="PROSITE" id="PS50851">
    <property type="entry name" value="CHEW"/>
    <property type="match status" value="1"/>
</dbReference>
<organism evidence="13 14">
    <name type="scientific">Myxococcus xanthus</name>
    <dbReference type="NCBI Taxonomy" id="34"/>
    <lineage>
        <taxon>Bacteria</taxon>
        <taxon>Pseudomonadati</taxon>
        <taxon>Myxococcota</taxon>
        <taxon>Myxococcia</taxon>
        <taxon>Myxococcales</taxon>
        <taxon>Cystobacterineae</taxon>
        <taxon>Myxococcaceae</taxon>
        <taxon>Myxococcus</taxon>
    </lineage>
</organism>
<name>A0A7Y4MVB1_MYXXA</name>
<dbReference type="InterPro" id="IPR004358">
    <property type="entry name" value="Sig_transdc_His_kin-like_C"/>
</dbReference>
<dbReference type="SMART" id="SM00260">
    <property type="entry name" value="CheW"/>
    <property type="match status" value="1"/>
</dbReference>
<dbReference type="SMART" id="SM00073">
    <property type="entry name" value="HPT"/>
    <property type="match status" value="1"/>
</dbReference>
<dbReference type="Gene3D" id="1.20.120.160">
    <property type="entry name" value="HPT domain"/>
    <property type="match status" value="1"/>
</dbReference>
<dbReference type="SMART" id="SM00448">
    <property type="entry name" value="REC"/>
    <property type="match status" value="1"/>
</dbReference>
<dbReference type="Pfam" id="PF02518">
    <property type="entry name" value="HATPase_c"/>
    <property type="match status" value="1"/>
</dbReference>
<dbReference type="Gene3D" id="2.30.30.40">
    <property type="entry name" value="SH3 Domains"/>
    <property type="match status" value="1"/>
</dbReference>
<feature type="domain" description="CheW-like" evidence="11">
    <location>
        <begin position="456"/>
        <end position="589"/>
    </location>
</feature>
<evidence type="ECO:0000256" key="1">
    <source>
        <dbReference type="ARBA" id="ARBA00000085"/>
    </source>
</evidence>
<feature type="modified residue" description="Phosphohistidine" evidence="6">
    <location>
        <position position="53"/>
    </location>
</feature>
<feature type="region of interest" description="Disordered" evidence="8">
    <location>
        <begin position="131"/>
        <end position="176"/>
    </location>
</feature>
<dbReference type="Gene3D" id="3.40.50.2300">
    <property type="match status" value="1"/>
</dbReference>
<reference evidence="13 14" key="1">
    <citation type="submission" date="2020-05" db="EMBL/GenBank/DDBJ databases">
        <authorList>
            <person name="Whitworth D."/>
        </authorList>
    </citation>
    <scope>NUCLEOTIDE SEQUENCE [LARGE SCALE GENOMIC DNA]</scope>
    <source>
        <strain evidence="13 14">AM005</strain>
    </source>
</reference>
<feature type="compositionally biased region" description="Pro residues" evidence="8">
    <location>
        <begin position="141"/>
        <end position="161"/>
    </location>
</feature>
<dbReference type="EMBL" id="JABFNT010000202">
    <property type="protein sequence ID" value="NOJ83502.1"/>
    <property type="molecule type" value="Genomic_DNA"/>
</dbReference>
<proteinExistence type="predicted"/>
<evidence type="ECO:0000313" key="14">
    <source>
        <dbReference type="Proteomes" id="UP000533080"/>
    </source>
</evidence>
<dbReference type="InterPro" id="IPR036890">
    <property type="entry name" value="HATPase_C_sf"/>
</dbReference>
<dbReference type="InterPro" id="IPR036061">
    <property type="entry name" value="CheW-like_dom_sf"/>
</dbReference>
<keyword evidence="4" id="KW-0808">Transferase</keyword>